<dbReference type="InterPro" id="IPR011053">
    <property type="entry name" value="Single_hybrid_motif"/>
</dbReference>
<feature type="domain" description="Lipoyl-binding" evidence="11">
    <location>
        <begin position="88"/>
        <end position="164"/>
    </location>
</feature>
<dbReference type="UniPathway" id="UPA00094"/>
<evidence type="ECO:0000313" key="12">
    <source>
        <dbReference type="EMBL" id="MWV28603.1"/>
    </source>
</evidence>
<keyword evidence="6 9" id="KW-0443">Lipid metabolism</keyword>
<dbReference type="AlphaFoldDB" id="A0A844XFT0"/>
<protein>
    <recommendedName>
        <fullName evidence="3 9">Biotin carboxyl carrier protein of acetyl-CoA carboxylase</fullName>
    </recommendedName>
</protein>
<evidence type="ECO:0000256" key="8">
    <source>
        <dbReference type="ARBA" id="ARBA00023267"/>
    </source>
</evidence>
<dbReference type="PANTHER" id="PTHR45266">
    <property type="entry name" value="OXALOACETATE DECARBOXYLASE ALPHA CHAIN"/>
    <property type="match status" value="1"/>
</dbReference>
<dbReference type="PRINTS" id="PR01071">
    <property type="entry name" value="ACOABIOTINCC"/>
</dbReference>
<evidence type="ECO:0000256" key="4">
    <source>
        <dbReference type="ARBA" id="ARBA00022516"/>
    </source>
</evidence>
<dbReference type="GO" id="GO:0006633">
    <property type="term" value="P:fatty acid biosynthetic process"/>
    <property type="evidence" value="ECO:0007669"/>
    <property type="project" value="UniProtKB-UniPathway"/>
</dbReference>
<gene>
    <name evidence="12" type="ORF">GRF63_11875</name>
</gene>
<keyword evidence="5 9" id="KW-0276">Fatty acid metabolism</keyword>
<dbReference type="InterPro" id="IPR001882">
    <property type="entry name" value="Biotin_BS"/>
</dbReference>
<dbReference type="Proteomes" id="UP000461409">
    <property type="component" value="Unassembled WGS sequence"/>
</dbReference>
<evidence type="ECO:0000256" key="9">
    <source>
        <dbReference type="RuleBase" id="RU364072"/>
    </source>
</evidence>
<dbReference type="GO" id="GO:0003989">
    <property type="term" value="F:acetyl-CoA carboxylase activity"/>
    <property type="evidence" value="ECO:0007669"/>
    <property type="project" value="InterPro"/>
</dbReference>
<reference evidence="12 13" key="2">
    <citation type="submission" date="2020-02" db="EMBL/GenBank/DDBJ databases">
        <title>Erythrobacter dongmakensis sp. nov., isolated from a tidal mudflat.</title>
        <authorList>
            <person name="Kim I.S."/>
        </authorList>
    </citation>
    <scope>NUCLEOTIDE SEQUENCE [LARGE SCALE GENOMIC DNA]</scope>
    <source>
        <strain evidence="12 13">GH3-10</strain>
    </source>
</reference>
<dbReference type="InterPro" id="IPR000089">
    <property type="entry name" value="Biotin_lipoyl"/>
</dbReference>
<proteinExistence type="predicted"/>
<feature type="region of interest" description="Disordered" evidence="10">
    <location>
        <begin position="34"/>
        <end position="83"/>
    </location>
</feature>
<keyword evidence="13" id="KW-1185">Reference proteome</keyword>
<keyword evidence="4 9" id="KW-0444">Lipid biosynthesis</keyword>
<dbReference type="Pfam" id="PF00364">
    <property type="entry name" value="Biotin_lipoyl"/>
    <property type="match status" value="1"/>
</dbReference>
<dbReference type="GO" id="GO:0009317">
    <property type="term" value="C:acetyl-CoA carboxylase complex"/>
    <property type="evidence" value="ECO:0007669"/>
    <property type="project" value="InterPro"/>
</dbReference>
<reference evidence="12 13" key="1">
    <citation type="submission" date="2019-12" db="EMBL/GenBank/DDBJ databases">
        <authorList>
            <person name="Lee S.D."/>
        </authorList>
    </citation>
    <scope>NUCLEOTIDE SEQUENCE [LARGE SCALE GENOMIC DNA]</scope>
    <source>
        <strain evidence="12 13">GH3-10</strain>
    </source>
</reference>
<dbReference type="PANTHER" id="PTHR45266:SF3">
    <property type="entry name" value="OXALOACETATE DECARBOXYLASE ALPHA CHAIN"/>
    <property type="match status" value="1"/>
</dbReference>
<dbReference type="CDD" id="cd06850">
    <property type="entry name" value="biotinyl_domain"/>
    <property type="match status" value="1"/>
</dbReference>
<dbReference type="InterPro" id="IPR050709">
    <property type="entry name" value="Biotin_Carboxyl_Carrier/Decarb"/>
</dbReference>
<comment type="caution">
    <text evidence="12">The sequence shown here is derived from an EMBL/GenBank/DDBJ whole genome shotgun (WGS) entry which is preliminary data.</text>
</comment>
<organism evidence="12 13">
    <name type="scientific">Aurantiacibacter rhizosphaerae</name>
    <dbReference type="NCBI Taxonomy" id="2691582"/>
    <lineage>
        <taxon>Bacteria</taxon>
        <taxon>Pseudomonadati</taxon>
        <taxon>Pseudomonadota</taxon>
        <taxon>Alphaproteobacteria</taxon>
        <taxon>Sphingomonadales</taxon>
        <taxon>Erythrobacteraceae</taxon>
        <taxon>Aurantiacibacter</taxon>
    </lineage>
</organism>
<evidence type="ECO:0000256" key="1">
    <source>
        <dbReference type="ARBA" id="ARBA00003761"/>
    </source>
</evidence>
<evidence type="ECO:0000256" key="2">
    <source>
        <dbReference type="ARBA" id="ARBA00005194"/>
    </source>
</evidence>
<name>A0A844XFT0_9SPHN</name>
<sequence length="166" mass="17255">MSLSGKDVAEIARLLGESEFSSLDLKMGGFTLRIRRDGSSGGRWVADEVEVDEPDQQDEPQGSAGVEPSPSPPPSGSAQPATVADAGEVDVIAPLLGNYYAAPRPGEAPFVQVGDRVEPDTIVAIIEVMKLMNSVRAGVSGTVTAVLAENGSAIEKGQPIIRVKEG</sequence>
<dbReference type="EMBL" id="WUBR01000002">
    <property type="protein sequence ID" value="MWV28603.1"/>
    <property type="molecule type" value="Genomic_DNA"/>
</dbReference>
<dbReference type="PROSITE" id="PS00188">
    <property type="entry name" value="BIOTIN"/>
    <property type="match status" value="1"/>
</dbReference>
<evidence type="ECO:0000256" key="5">
    <source>
        <dbReference type="ARBA" id="ARBA00022832"/>
    </source>
</evidence>
<evidence type="ECO:0000256" key="10">
    <source>
        <dbReference type="SAM" id="MobiDB-lite"/>
    </source>
</evidence>
<dbReference type="SUPFAM" id="SSF51230">
    <property type="entry name" value="Single hybrid motif"/>
    <property type="match status" value="1"/>
</dbReference>
<accession>A0A844XFT0</accession>
<dbReference type="PROSITE" id="PS50968">
    <property type="entry name" value="BIOTINYL_LIPOYL"/>
    <property type="match status" value="1"/>
</dbReference>
<evidence type="ECO:0000256" key="7">
    <source>
        <dbReference type="ARBA" id="ARBA00023160"/>
    </source>
</evidence>
<comment type="function">
    <text evidence="1 9">This protein is a component of the acetyl coenzyme A carboxylase complex; first, biotin carboxylase catalyzes the carboxylation of the carrier protein and then the transcarboxylase transfers the carboxyl group to form malonyl-CoA.</text>
</comment>
<feature type="compositionally biased region" description="Low complexity" evidence="10">
    <location>
        <begin position="59"/>
        <end position="68"/>
    </location>
</feature>
<comment type="pathway">
    <text evidence="2 9">Lipid metabolism; fatty acid biosynthesis.</text>
</comment>
<feature type="compositionally biased region" description="Acidic residues" evidence="10">
    <location>
        <begin position="47"/>
        <end position="58"/>
    </location>
</feature>
<evidence type="ECO:0000256" key="6">
    <source>
        <dbReference type="ARBA" id="ARBA00023098"/>
    </source>
</evidence>
<evidence type="ECO:0000259" key="11">
    <source>
        <dbReference type="PROSITE" id="PS50968"/>
    </source>
</evidence>
<evidence type="ECO:0000313" key="13">
    <source>
        <dbReference type="Proteomes" id="UP000461409"/>
    </source>
</evidence>
<dbReference type="RefSeq" id="WP_160486187.1">
    <property type="nucleotide sequence ID" value="NZ_WUBR01000002.1"/>
</dbReference>
<evidence type="ECO:0000256" key="3">
    <source>
        <dbReference type="ARBA" id="ARBA00017562"/>
    </source>
</evidence>
<dbReference type="InterPro" id="IPR001249">
    <property type="entry name" value="AcCoA_biotinCC"/>
</dbReference>
<keyword evidence="7 9" id="KW-0275">Fatty acid biosynthesis</keyword>
<keyword evidence="8 9" id="KW-0092">Biotin</keyword>
<dbReference type="Gene3D" id="2.40.50.100">
    <property type="match status" value="1"/>
</dbReference>